<protein>
    <submittedName>
        <fullName evidence="2">Uncharacterized protein</fullName>
    </submittedName>
</protein>
<evidence type="ECO:0000256" key="1">
    <source>
        <dbReference type="SAM" id="MobiDB-lite"/>
    </source>
</evidence>
<gene>
    <name evidence="2" type="ORF">SAMN05444169_6279</name>
</gene>
<sequence length="33" mass="3533">MRSPVRASILPDRGRATASGDPVGVETESRLNH</sequence>
<evidence type="ECO:0000313" key="3">
    <source>
        <dbReference type="Proteomes" id="UP000190675"/>
    </source>
</evidence>
<dbReference type="AlphaFoldDB" id="A0A1M5R2C5"/>
<reference evidence="2 3" key="1">
    <citation type="submission" date="2016-11" db="EMBL/GenBank/DDBJ databases">
        <authorList>
            <person name="Jaros S."/>
            <person name="Januszkiewicz K."/>
            <person name="Wedrychowicz H."/>
        </authorList>
    </citation>
    <scope>NUCLEOTIDE SEQUENCE [LARGE SCALE GENOMIC DNA]</scope>
    <source>
        <strain evidence="2 3">GAS242</strain>
    </source>
</reference>
<proteinExistence type="predicted"/>
<organism evidence="2 3">
    <name type="scientific">Bradyrhizobium erythrophlei</name>
    <dbReference type="NCBI Taxonomy" id="1437360"/>
    <lineage>
        <taxon>Bacteria</taxon>
        <taxon>Pseudomonadati</taxon>
        <taxon>Pseudomonadota</taxon>
        <taxon>Alphaproteobacteria</taxon>
        <taxon>Hyphomicrobiales</taxon>
        <taxon>Nitrobacteraceae</taxon>
        <taxon>Bradyrhizobium</taxon>
    </lineage>
</organism>
<feature type="region of interest" description="Disordered" evidence="1">
    <location>
        <begin position="1"/>
        <end position="33"/>
    </location>
</feature>
<dbReference type="EMBL" id="LT670818">
    <property type="protein sequence ID" value="SHH19923.1"/>
    <property type="molecule type" value="Genomic_DNA"/>
</dbReference>
<dbReference type="Proteomes" id="UP000190675">
    <property type="component" value="Chromosome I"/>
</dbReference>
<evidence type="ECO:0000313" key="2">
    <source>
        <dbReference type="EMBL" id="SHH19923.1"/>
    </source>
</evidence>
<name>A0A1M5R2C5_9BRAD</name>
<accession>A0A1M5R2C5</accession>